<comment type="cofactor">
    <cofactor evidence="1">
        <name>Mg(2+)</name>
        <dbReference type="ChEBI" id="CHEBI:18420"/>
    </cofactor>
</comment>
<sequence length="346" mass="39430">MLQLEGQHSGQAKMFDGAQPLFVFGVIADVQYANVDNGSNYLKTRRRYYRNSVTLLHDAVEHWNGIAPHFIVQLGDLIDGLNKKHNFSAKALEIVMKEFQRCRTKIHHVWGNHEFYNFTREYLMSSILNSKVLESALDDISVNPEDHAAEAAIYSYHFSPTPSFRFVLLDAYDLSVLGRKAPSKKYNQSLKILQDKNKNQNLNCPPEGQCGTEQRFVQFNGGFSKEQLSWLDKILTYADKNLEKVTIISHLPVHPDSTDPICLAWNYEEVLSVLHSHKSVVCFMAGHDHDGGYHMDHRGIHHVTMEGVIETPPDTNAFATVYVHQDRMILKGVGRVSDRIMLYPST</sequence>
<dbReference type="OrthoDB" id="9675250at2759"/>
<dbReference type="PANTHER" id="PTHR16509:SF1">
    <property type="entry name" value="MANGANESE-DEPENDENT ADP-RIBOSE_CDP-ALCOHOL DIPHOSPHATASE"/>
    <property type="match status" value="1"/>
</dbReference>
<comment type="catalytic activity">
    <reaction evidence="14">
        <text>CDP-choline + H2O = phosphocholine + CMP + 2 H(+)</text>
        <dbReference type="Rhea" id="RHEA:32487"/>
        <dbReference type="ChEBI" id="CHEBI:15377"/>
        <dbReference type="ChEBI" id="CHEBI:15378"/>
        <dbReference type="ChEBI" id="CHEBI:58779"/>
        <dbReference type="ChEBI" id="CHEBI:60377"/>
        <dbReference type="ChEBI" id="CHEBI:295975"/>
        <dbReference type="EC" id="3.6.1.53"/>
    </reaction>
</comment>
<dbReference type="GeneID" id="114664288"/>
<protein>
    <recommendedName>
        <fullName evidence="7">Manganese-dependent ADP-ribose/CDP-alcohol diphosphatase</fullName>
        <ecNumber evidence="5">3.6.1.13</ecNumber>
        <ecNumber evidence="4">3.6.1.16</ecNumber>
        <ecNumber evidence="6">3.6.1.53</ecNumber>
    </recommendedName>
    <alternativeName>
        <fullName evidence="12">ADPRibase-Mn</fullName>
    </alternativeName>
    <alternativeName>
        <fullName evidence="11">CDP-choline phosphohydrolase</fullName>
    </alternativeName>
</protein>
<keyword evidence="19" id="KW-1185">Reference proteome</keyword>
<evidence type="ECO:0000256" key="5">
    <source>
        <dbReference type="ARBA" id="ARBA00012453"/>
    </source>
</evidence>
<dbReference type="GO" id="GO:0047631">
    <property type="term" value="F:ADP-ribose diphosphatase activity"/>
    <property type="evidence" value="ECO:0007669"/>
    <property type="project" value="UniProtKB-EC"/>
</dbReference>
<feature type="domain" description="Calcineurin-like phosphoesterase" evidence="17">
    <location>
        <begin position="24"/>
        <end position="290"/>
    </location>
</feature>
<comment type="catalytic activity">
    <reaction evidence="13">
        <text>CDP-glycerol + H2O = sn-glycerol 3-phosphate + CMP + 2 H(+)</text>
        <dbReference type="Rhea" id="RHEA:21692"/>
        <dbReference type="ChEBI" id="CHEBI:15377"/>
        <dbReference type="ChEBI" id="CHEBI:15378"/>
        <dbReference type="ChEBI" id="CHEBI:57597"/>
        <dbReference type="ChEBI" id="CHEBI:58311"/>
        <dbReference type="ChEBI" id="CHEBI:60377"/>
        <dbReference type="EC" id="3.6.1.16"/>
    </reaction>
</comment>
<dbReference type="GO" id="GO:0008663">
    <property type="term" value="F:2',3'-cyclic-nucleotide 2'-phosphodiesterase activity"/>
    <property type="evidence" value="ECO:0007669"/>
    <property type="project" value="TreeGrafter"/>
</dbReference>
<dbReference type="PANTHER" id="PTHR16509">
    <property type="match status" value="1"/>
</dbReference>
<evidence type="ECO:0000256" key="9">
    <source>
        <dbReference type="ARBA" id="ARBA00022801"/>
    </source>
</evidence>
<dbReference type="Proteomes" id="UP000694620">
    <property type="component" value="Chromosome 14"/>
</dbReference>
<comment type="catalytic activity">
    <reaction evidence="15">
        <text>ADP-D-ribose + H2O = D-ribose 5-phosphate + AMP + 2 H(+)</text>
        <dbReference type="Rhea" id="RHEA:10412"/>
        <dbReference type="ChEBI" id="CHEBI:15377"/>
        <dbReference type="ChEBI" id="CHEBI:15378"/>
        <dbReference type="ChEBI" id="CHEBI:57967"/>
        <dbReference type="ChEBI" id="CHEBI:78346"/>
        <dbReference type="ChEBI" id="CHEBI:456215"/>
        <dbReference type="EC" id="3.6.1.53"/>
    </reaction>
</comment>
<evidence type="ECO:0000256" key="16">
    <source>
        <dbReference type="ARBA" id="ARBA00049546"/>
    </source>
</evidence>
<dbReference type="EC" id="3.6.1.53" evidence="6"/>
<name>A0A8C4XI93_ERPCA</name>
<dbReference type="InterPro" id="IPR004843">
    <property type="entry name" value="Calcineurin-like_PHP"/>
</dbReference>
<evidence type="ECO:0000259" key="17">
    <source>
        <dbReference type="Pfam" id="PF00149"/>
    </source>
</evidence>
<evidence type="ECO:0000256" key="14">
    <source>
        <dbReference type="ARBA" id="ARBA00047636"/>
    </source>
</evidence>
<evidence type="ECO:0000313" key="19">
    <source>
        <dbReference type="Proteomes" id="UP000694620"/>
    </source>
</evidence>
<proteinExistence type="inferred from homology"/>
<dbReference type="Gene3D" id="3.60.21.10">
    <property type="match status" value="1"/>
</dbReference>
<dbReference type="InterPro" id="IPR041869">
    <property type="entry name" value="MPP_ADPRM"/>
</dbReference>
<evidence type="ECO:0000256" key="8">
    <source>
        <dbReference type="ARBA" id="ARBA00022723"/>
    </source>
</evidence>
<dbReference type="CTD" id="56985"/>
<dbReference type="EC" id="3.6.1.16" evidence="4"/>
<evidence type="ECO:0000256" key="1">
    <source>
        <dbReference type="ARBA" id="ARBA00001946"/>
    </source>
</evidence>
<dbReference type="EC" id="3.6.1.13" evidence="5"/>
<evidence type="ECO:0000256" key="10">
    <source>
        <dbReference type="ARBA" id="ARBA00022833"/>
    </source>
</evidence>
<evidence type="ECO:0000313" key="18">
    <source>
        <dbReference type="Ensembl" id="ENSECRP00000033989.1"/>
    </source>
</evidence>
<dbReference type="Ensembl" id="ENSECRT00000034723.1">
    <property type="protein sequence ID" value="ENSECRP00000033989.1"/>
    <property type="gene ID" value="ENSECRG00000022968.1"/>
</dbReference>
<dbReference type="GO" id="GO:0047734">
    <property type="term" value="F:CDP-glycerol diphosphatase activity"/>
    <property type="evidence" value="ECO:0007669"/>
    <property type="project" value="UniProtKB-EC"/>
</dbReference>
<keyword evidence="9" id="KW-0378">Hydrolase</keyword>
<organism evidence="18 19">
    <name type="scientific">Erpetoichthys calabaricus</name>
    <name type="common">Rope fish</name>
    <name type="synonym">Calamoichthys calabaricus</name>
    <dbReference type="NCBI Taxonomy" id="27687"/>
    <lineage>
        <taxon>Eukaryota</taxon>
        <taxon>Metazoa</taxon>
        <taxon>Chordata</taxon>
        <taxon>Craniata</taxon>
        <taxon>Vertebrata</taxon>
        <taxon>Euteleostomi</taxon>
        <taxon>Actinopterygii</taxon>
        <taxon>Polypteriformes</taxon>
        <taxon>Polypteridae</taxon>
        <taxon>Erpetoichthys</taxon>
    </lineage>
</organism>
<dbReference type="RefSeq" id="XP_028674160.1">
    <property type="nucleotide sequence ID" value="XM_028818327.2"/>
</dbReference>
<evidence type="ECO:0000256" key="6">
    <source>
        <dbReference type="ARBA" id="ARBA00012529"/>
    </source>
</evidence>
<keyword evidence="8" id="KW-0479">Metal-binding</keyword>
<dbReference type="CDD" id="cd07396">
    <property type="entry name" value="MPP_Nbla03831"/>
    <property type="match status" value="1"/>
</dbReference>
<evidence type="ECO:0000256" key="15">
    <source>
        <dbReference type="ARBA" id="ARBA00047894"/>
    </source>
</evidence>
<gene>
    <name evidence="18" type="primary">ADPRM</name>
    <name evidence="18" type="synonym">adprm</name>
</gene>
<evidence type="ECO:0000256" key="4">
    <source>
        <dbReference type="ARBA" id="ARBA00012443"/>
    </source>
</evidence>
<reference evidence="18" key="2">
    <citation type="submission" date="2025-08" db="UniProtKB">
        <authorList>
            <consortium name="Ensembl"/>
        </authorList>
    </citation>
    <scope>IDENTIFICATION</scope>
</reference>
<comment type="subunit">
    <text evidence="3">Monomer.</text>
</comment>
<evidence type="ECO:0000256" key="2">
    <source>
        <dbReference type="ARBA" id="ARBA00006362"/>
    </source>
</evidence>
<evidence type="ECO:0000256" key="11">
    <source>
        <dbReference type="ARBA" id="ARBA00030848"/>
    </source>
</evidence>
<evidence type="ECO:0000256" key="3">
    <source>
        <dbReference type="ARBA" id="ARBA00011245"/>
    </source>
</evidence>
<dbReference type="SUPFAM" id="SSF56300">
    <property type="entry name" value="Metallo-dependent phosphatases"/>
    <property type="match status" value="1"/>
</dbReference>
<evidence type="ECO:0000256" key="13">
    <source>
        <dbReference type="ARBA" id="ARBA00047486"/>
    </source>
</evidence>
<dbReference type="GO" id="GO:0030145">
    <property type="term" value="F:manganese ion binding"/>
    <property type="evidence" value="ECO:0007669"/>
    <property type="project" value="TreeGrafter"/>
</dbReference>
<comment type="similarity">
    <text evidence="2">Belongs to the ADPRibase-Mn family.</text>
</comment>
<evidence type="ECO:0000256" key="12">
    <source>
        <dbReference type="ARBA" id="ARBA00032579"/>
    </source>
</evidence>
<dbReference type="InterPro" id="IPR029052">
    <property type="entry name" value="Metallo-depent_PP-like"/>
</dbReference>
<evidence type="ECO:0000256" key="7">
    <source>
        <dbReference type="ARBA" id="ARBA00016378"/>
    </source>
</evidence>
<dbReference type="Pfam" id="PF00149">
    <property type="entry name" value="Metallophos"/>
    <property type="match status" value="1"/>
</dbReference>
<reference evidence="18" key="1">
    <citation type="submission" date="2021-06" db="EMBL/GenBank/DDBJ databases">
        <authorList>
            <consortium name="Wellcome Sanger Institute Data Sharing"/>
        </authorList>
    </citation>
    <scope>NUCLEOTIDE SEQUENCE [LARGE SCALE GENOMIC DNA]</scope>
</reference>
<comment type="catalytic activity">
    <reaction evidence="16">
        <text>ADP-D-ribose + H2O = D-ribose 5-phosphate + AMP + 2 H(+)</text>
        <dbReference type="Rhea" id="RHEA:10412"/>
        <dbReference type="ChEBI" id="CHEBI:15377"/>
        <dbReference type="ChEBI" id="CHEBI:15378"/>
        <dbReference type="ChEBI" id="CHEBI:57967"/>
        <dbReference type="ChEBI" id="CHEBI:78346"/>
        <dbReference type="ChEBI" id="CHEBI:456215"/>
        <dbReference type="EC" id="3.6.1.13"/>
    </reaction>
</comment>
<accession>A0A8C4XI93</accession>
<dbReference type="GeneTree" id="ENSGT00390000014667"/>
<keyword evidence="10" id="KW-0862">Zinc</keyword>
<dbReference type="AlphaFoldDB" id="A0A8C4XI93"/>
<reference evidence="18" key="3">
    <citation type="submission" date="2025-09" db="UniProtKB">
        <authorList>
            <consortium name="Ensembl"/>
        </authorList>
    </citation>
    <scope>IDENTIFICATION</scope>
</reference>